<dbReference type="EMBL" id="CAXHTB010000024">
    <property type="protein sequence ID" value="CAL0332794.1"/>
    <property type="molecule type" value="Genomic_DNA"/>
</dbReference>
<dbReference type="AlphaFoldDB" id="A0AAV1YFJ6"/>
<dbReference type="Proteomes" id="UP001497480">
    <property type="component" value="Unassembled WGS sequence"/>
</dbReference>
<organism evidence="1 2">
    <name type="scientific">Lupinus luteus</name>
    <name type="common">European yellow lupine</name>
    <dbReference type="NCBI Taxonomy" id="3873"/>
    <lineage>
        <taxon>Eukaryota</taxon>
        <taxon>Viridiplantae</taxon>
        <taxon>Streptophyta</taxon>
        <taxon>Embryophyta</taxon>
        <taxon>Tracheophyta</taxon>
        <taxon>Spermatophyta</taxon>
        <taxon>Magnoliopsida</taxon>
        <taxon>eudicotyledons</taxon>
        <taxon>Gunneridae</taxon>
        <taxon>Pentapetalae</taxon>
        <taxon>rosids</taxon>
        <taxon>fabids</taxon>
        <taxon>Fabales</taxon>
        <taxon>Fabaceae</taxon>
        <taxon>Papilionoideae</taxon>
        <taxon>50 kb inversion clade</taxon>
        <taxon>genistoids sensu lato</taxon>
        <taxon>core genistoids</taxon>
        <taxon>Genisteae</taxon>
        <taxon>Lupinus</taxon>
    </lineage>
</organism>
<sequence>MHSLGTCNLSNNSLVNRREGAYGDNIEDLVDPTNAEEALEATTTEVANIVALKLPLWPLRWFRILVDEPVHLFETCYAPLVIVRYRRHEFYEWGCDGYLLL</sequence>
<accession>A0AAV1YFJ6</accession>
<reference evidence="1 2" key="1">
    <citation type="submission" date="2024-03" db="EMBL/GenBank/DDBJ databases">
        <authorList>
            <person name="Martinez-Hernandez J."/>
        </authorList>
    </citation>
    <scope>NUCLEOTIDE SEQUENCE [LARGE SCALE GENOMIC DNA]</scope>
</reference>
<evidence type="ECO:0000313" key="1">
    <source>
        <dbReference type="EMBL" id="CAL0332794.1"/>
    </source>
</evidence>
<protein>
    <submittedName>
        <fullName evidence="1">Uncharacterized protein</fullName>
    </submittedName>
</protein>
<proteinExistence type="predicted"/>
<comment type="caution">
    <text evidence="1">The sequence shown here is derived from an EMBL/GenBank/DDBJ whole genome shotgun (WGS) entry which is preliminary data.</text>
</comment>
<evidence type="ECO:0000313" key="2">
    <source>
        <dbReference type="Proteomes" id="UP001497480"/>
    </source>
</evidence>
<gene>
    <name evidence="1" type="ORF">LLUT_LOCUS33854</name>
</gene>
<name>A0AAV1YFJ6_LUPLU</name>
<keyword evidence="2" id="KW-1185">Reference proteome</keyword>